<comment type="subcellular location">
    <subcellularLocation>
        <location evidence="1">Membrane</location>
    </subcellularLocation>
</comment>
<dbReference type="STRING" id="29172.A0A0D8XGF5"/>
<dbReference type="PANTHER" id="PTHR44755:SF8">
    <property type="entry name" value="RECEPTOR LIGAND BINDING REGION DOMAIN-CONTAINING PROTEIN"/>
    <property type="match status" value="1"/>
</dbReference>
<proteinExistence type="predicted"/>
<dbReference type="CDD" id="cd06352">
    <property type="entry name" value="PBP1_NPR_GC-like"/>
    <property type="match status" value="1"/>
</dbReference>
<keyword evidence="4" id="KW-0472">Membrane</keyword>
<dbReference type="InterPro" id="IPR028082">
    <property type="entry name" value="Peripla_BP_I"/>
</dbReference>
<reference evidence="6 7" key="1">
    <citation type="submission" date="2013-11" db="EMBL/GenBank/DDBJ databases">
        <title>Draft genome of the bovine lungworm Dictyocaulus viviparus.</title>
        <authorList>
            <person name="Mitreva M."/>
        </authorList>
    </citation>
    <scope>NUCLEOTIDE SEQUENCE [LARGE SCALE GENOMIC DNA]</scope>
    <source>
        <strain evidence="6 7">HannoverDv2000</strain>
    </source>
</reference>
<name>A0A0D8XGF5_DICVI</name>
<feature type="domain" description="Receptor ligand binding region" evidence="5">
    <location>
        <begin position="12"/>
        <end position="333"/>
    </location>
</feature>
<evidence type="ECO:0000256" key="2">
    <source>
        <dbReference type="ARBA" id="ARBA00022692"/>
    </source>
</evidence>
<dbReference type="Gene3D" id="3.40.50.2300">
    <property type="match status" value="2"/>
</dbReference>
<evidence type="ECO:0000256" key="4">
    <source>
        <dbReference type="ARBA" id="ARBA00023136"/>
    </source>
</evidence>
<reference evidence="7" key="2">
    <citation type="journal article" date="2016" name="Sci. Rep.">
        <title>Dictyocaulus viviparus genome, variome and transcriptome elucidate lungworm biology and support future intervention.</title>
        <authorList>
            <person name="McNulty S.N."/>
            <person name="Strube C."/>
            <person name="Rosa B.A."/>
            <person name="Martin J.C."/>
            <person name="Tyagi R."/>
            <person name="Choi Y.J."/>
            <person name="Wang Q."/>
            <person name="Hallsworth Pepin K."/>
            <person name="Zhang X."/>
            <person name="Ozersky P."/>
            <person name="Wilson R.K."/>
            <person name="Sternberg P.W."/>
            <person name="Gasser R.B."/>
            <person name="Mitreva M."/>
        </authorList>
    </citation>
    <scope>NUCLEOTIDE SEQUENCE [LARGE SCALE GENOMIC DNA]</scope>
    <source>
        <strain evidence="7">HannoverDv2000</strain>
    </source>
</reference>
<evidence type="ECO:0000256" key="3">
    <source>
        <dbReference type="ARBA" id="ARBA00022989"/>
    </source>
</evidence>
<evidence type="ECO:0000313" key="6">
    <source>
        <dbReference type="EMBL" id="KJH42824.1"/>
    </source>
</evidence>
<keyword evidence="3" id="KW-1133">Transmembrane helix</keyword>
<keyword evidence="7" id="KW-1185">Reference proteome</keyword>
<dbReference type="Proteomes" id="UP000053766">
    <property type="component" value="Unassembled WGS sequence"/>
</dbReference>
<dbReference type="AlphaFoldDB" id="A0A0D8XGF5"/>
<keyword evidence="2" id="KW-0812">Transmembrane</keyword>
<dbReference type="Pfam" id="PF01094">
    <property type="entry name" value="ANF_receptor"/>
    <property type="match status" value="1"/>
</dbReference>
<protein>
    <submittedName>
        <fullName evidence="6">Ligand-binding protein, receptor family</fullName>
    </submittedName>
</protein>
<dbReference type="PANTHER" id="PTHR44755">
    <property type="entry name" value="NATRIURETIC PEPTIDE RECEPTOR 3-RELATED"/>
    <property type="match status" value="1"/>
</dbReference>
<dbReference type="InterPro" id="IPR001828">
    <property type="entry name" value="ANF_lig-bd_rcpt"/>
</dbReference>
<evidence type="ECO:0000256" key="1">
    <source>
        <dbReference type="ARBA" id="ARBA00004370"/>
    </source>
</evidence>
<keyword evidence="6" id="KW-0675">Receptor</keyword>
<dbReference type="SUPFAM" id="SSF53822">
    <property type="entry name" value="Periplasmic binding protein-like I"/>
    <property type="match status" value="1"/>
</dbReference>
<gene>
    <name evidence="6" type="ORF">DICVIV_11174</name>
</gene>
<dbReference type="GO" id="GO:0038023">
    <property type="term" value="F:signaling receptor activity"/>
    <property type="evidence" value="ECO:0007669"/>
    <property type="project" value="TreeGrafter"/>
</dbReference>
<dbReference type="GO" id="GO:0017046">
    <property type="term" value="F:peptide hormone binding"/>
    <property type="evidence" value="ECO:0007669"/>
    <property type="project" value="TreeGrafter"/>
</dbReference>
<dbReference type="OrthoDB" id="5867643at2759"/>
<dbReference type="EMBL" id="KN716620">
    <property type="protein sequence ID" value="KJH42824.1"/>
    <property type="molecule type" value="Genomic_DNA"/>
</dbReference>
<organism evidence="6 7">
    <name type="scientific">Dictyocaulus viviparus</name>
    <name type="common">Bovine lungworm</name>
    <dbReference type="NCBI Taxonomy" id="29172"/>
    <lineage>
        <taxon>Eukaryota</taxon>
        <taxon>Metazoa</taxon>
        <taxon>Ecdysozoa</taxon>
        <taxon>Nematoda</taxon>
        <taxon>Chromadorea</taxon>
        <taxon>Rhabditida</taxon>
        <taxon>Rhabditina</taxon>
        <taxon>Rhabditomorpha</taxon>
        <taxon>Strongyloidea</taxon>
        <taxon>Metastrongylidae</taxon>
        <taxon>Dictyocaulus</taxon>
    </lineage>
</organism>
<dbReference type="InterPro" id="IPR052612">
    <property type="entry name" value="ANP_Clearance_Receptor"/>
</dbReference>
<evidence type="ECO:0000313" key="7">
    <source>
        <dbReference type="Proteomes" id="UP000053766"/>
    </source>
</evidence>
<dbReference type="GO" id="GO:0007165">
    <property type="term" value="P:signal transduction"/>
    <property type="evidence" value="ECO:0007669"/>
    <property type="project" value="TreeGrafter"/>
</dbReference>
<evidence type="ECO:0000259" key="5">
    <source>
        <dbReference type="Pfam" id="PF01094"/>
    </source>
</evidence>
<accession>A0A0D8XGF5</accession>
<dbReference type="GO" id="GO:0016020">
    <property type="term" value="C:membrane"/>
    <property type="evidence" value="ECO:0007669"/>
    <property type="project" value="UniProtKB-SubCell"/>
</dbReference>
<sequence>MLFQLIGWKQTAGAVSVAWDKIQNDGILPDYDTLNLTWVLSDCVINVDAGSVIDWVDSGANVVLGPGCSASAVISGSVAKYFDFPLVIWAPTFSSKLLQANEYPTVMSSTWSSISQARTLIRLFKRYEWRDVAVVYHETKSEAIPRCVMVINDLVGLMDIKSNLTLVYRRKMKNSTNNMFKDVLRSIKDVARVTVVCLESDQARRNLMIAIAEEGMDTNEYMWLMIETRRLGFGDVWKDTNAIPDGKDELALQAAKTFFVIDSEPSISSSKFVTEVKKKMQQPPFNCTDCNAIDPARCEFICIIKKEYYQNTSQVGELADAMLMYANALNRSIAAGISNPTGTELVKFSTGEFEGELSRIYDYLLSAVYETVNIHKEFMTQSLHETREISWIETSKGK</sequence>